<dbReference type="AlphaFoldDB" id="A0AAU9G916"/>
<evidence type="ECO:0000313" key="8">
    <source>
        <dbReference type="Proteomes" id="UP001500889"/>
    </source>
</evidence>
<evidence type="ECO:0000256" key="5">
    <source>
        <dbReference type="ARBA" id="ARBA00023136"/>
    </source>
</evidence>
<comment type="similarity">
    <text evidence="6">Belongs to the insect chemoreceptor superfamily. Gustatory receptor (GR) family.</text>
</comment>
<name>A0AAU9G916_DROMD</name>
<dbReference type="GO" id="GO:0007165">
    <property type="term" value="P:signal transduction"/>
    <property type="evidence" value="ECO:0007669"/>
    <property type="project" value="UniProtKB-KW"/>
</dbReference>
<dbReference type="GO" id="GO:0005886">
    <property type="term" value="C:plasma membrane"/>
    <property type="evidence" value="ECO:0007669"/>
    <property type="project" value="UniProtKB-SubCell"/>
</dbReference>
<keyword evidence="5 6" id="KW-0472">Membrane</keyword>
<keyword evidence="8" id="KW-1185">Reference proteome</keyword>
<keyword evidence="6" id="KW-0807">Transducer</keyword>
<evidence type="ECO:0000256" key="6">
    <source>
        <dbReference type="RuleBase" id="RU363108"/>
    </source>
</evidence>
<feature type="transmembrane region" description="Helical" evidence="6">
    <location>
        <begin position="294"/>
        <end position="314"/>
    </location>
</feature>
<evidence type="ECO:0000256" key="1">
    <source>
        <dbReference type="ARBA" id="ARBA00004651"/>
    </source>
</evidence>
<keyword evidence="4 6" id="KW-1133">Transmembrane helix</keyword>
<dbReference type="Pfam" id="PF08395">
    <property type="entry name" value="7tm_7"/>
    <property type="match status" value="1"/>
</dbReference>
<keyword evidence="2 6" id="KW-1003">Cell membrane</keyword>
<keyword evidence="6 7" id="KW-0675">Receptor</keyword>
<comment type="subcellular location">
    <subcellularLocation>
        <location evidence="1 6">Cell membrane</location>
        <topology evidence="1 6">Multi-pass membrane protein</topology>
    </subcellularLocation>
</comment>
<gene>
    <name evidence="7" type="ORF">DMAD_03399</name>
</gene>
<dbReference type="Proteomes" id="UP001500889">
    <property type="component" value="Chromosome E"/>
</dbReference>
<feature type="transmembrane region" description="Helical" evidence="6">
    <location>
        <begin position="189"/>
        <end position="207"/>
    </location>
</feature>
<feature type="transmembrane region" description="Helical" evidence="6">
    <location>
        <begin position="256"/>
        <end position="274"/>
    </location>
</feature>
<keyword evidence="3 6" id="KW-0812">Transmembrane</keyword>
<dbReference type="InterPro" id="IPR013604">
    <property type="entry name" value="7TM_chemorcpt"/>
</dbReference>
<comment type="function">
    <text evidence="6">Gustatory receptor which mediates acceptance or avoidance behavior, depending on its substrates.</text>
</comment>
<feature type="transmembrane region" description="Helical" evidence="6">
    <location>
        <begin position="99"/>
        <end position="120"/>
    </location>
</feature>
<reference evidence="7 8" key="1">
    <citation type="submission" date="2024-02" db="EMBL/GenBank/DDBJ databases">
        <title>A chromosome-level genome assembly of Drosophila madeirensis, a fruit fly species endemic to Madeira island.</title>
        <authorList>
            <person name="Tomihara K."/>
            <person name="Llopart A."/>
            <person name="Yamamoto D."/>
        </authorList>
    </citation>
    <scope>NUCLEOTIDE SEQUENCE [LARGE SCALE GENOMIC DNA]</scope>
    <source>
        <strain evidence="7 8">RF1</strain>
    </source>
</reference>
<evidence type="ECO:0000256" key="4">
    <source>
        <dbReference type="ARBA" id="ARBA00022989"/>
    </source>
</evidence>
<dbReference type="GO" id="GO:0050909">
    <property type="term" value="P:sensory perception of taste"/>
    <property type="evidence" value="ECO:0007669"/>
    <property type="project" value="InterPro"/>
</dbReference>
<protein>
    <recommendedName>
        <fullName evidence="6">Gustatory receptor</fullName>
    </recommendedName>
</protein>
<accession>A0AAU9G916</accession>
<organism evidence="7 8">
    <name type="scientific">Drosophila madeirensis</name>
    <name type="common">Fruit fly</name>
    <dbReference type="NCBI Taxonomy" id="30013"/>
    <lineage>
        <taxon>Eukaryota</taxon>
        <taxon>Metazoa</taxon>
        <taxon>Ecdysozoa</taxon>
        <taxon>Arthropoda</taxon>
        <taxon>Hexapoda</taxon>
        <taxon>Insecta</taxon>
        <taxon>Pterygota</taxon>
        <taxon>Neoptera</taxon>
        <taxon>Endopterygota</taxon>
        <taxon>Diptera</taxon>
        <taxon>Brachycera</taxon>
        <taxon>Muscomorpha</taxon>
        <taxon>Ephydroidea</taxon>
        <taxon>Drosophilidae</taxon>
        <taxon>Drosophila</taxon>
        <taxon>Sophophora</taxon>
    </lineage>
</organism>
<sequence>MWKPKKVPRKSPKALPRGHPALQQEYKVNSKRLYKGLQWLLWISVLANTAPIAVLPGRQGRVYRHLHMCWMIVCYGWFCQASYWELVLNTLNKVSLDCYLNAVESAIYVVHIASILILTFQWRNRIPAVLDSIVKSDLERAYTIKCQQSKRFLRVQLSLVLVLACSAFVIDICSQRFVVYKAVLSINSYVMPNIISSLSFIQYYVLLQGIAWRQSAVTGSLQRELQHVQFPRRWEVHKLRLQHTELTRFTKLVNTAYQYSIVLLVIGCFFNFNLNLFLVYKGIDVPEMTDSTRWLYQVLWLAMHMGKVHSILYFNHKVQQEQSKCLALLNGVQCVDPDLLETLNHFILQLQTNVRQHVVCGVIVLDLKYLSALLVASANFFIFLLQYDVTYEALSRQGNSSKT</sequence>
<proteinExistence type="inferred from homology"/>
<feature type="transmembrane region" description="Helical" evidence="6">
    <location>
        <begin position="369"/>
        <end position="387"/>
    </location>
</feature>
<feature type="transmembrane region" description="Helical" evidence="6">
    <location>
        <begin position="68"/>
        <end position="87"/>
    </location>
</feature>
<feature type="transmembrane region" description="Helical" evidence="6">
    <location>
        <begin position="157"/>
        <end position="177"/>
    </location>
</feature>
<evidence type="ECO:0000256" key="3">
    <source>
        <dbReference type="ARBA" id="ARBA00022692"/>
    </source>
</evidence>
<dbReference type="EMBL" id="AP029267">
    <property type="protein sequence ID" value="BFG04428.1"/>
    <property type="molecule type" value="Genomic_DNA"/>
</dbReference>
<evidence type="ECO:0000256" key="2">
    <source>
        <dbReference type="ARBA" id="ARBA00022475"/>
    </source>
</evidence>
<evidence type="ECO:0000313" key="7">
    <source>
        <dbReference type="EMBL" id="BFG04428.1"/>
    </source>
</evidence>